<keyword evidence="3 11" id="KW-1134">Transmembrane beta strand</keyword>
<keyword evidence="9 11" id="KW-0472">Membrane</keyword>
<dbReference type="InterPro" id="IPR000531">
    <property type="entry name" value="Beta-barrel_TonB"/>
</dbReference>
<dbReference type="InterPro" id="IPR036942">
    <property type="entry name" value="Beta-barrel_TonB_sf"/>
</dbReference>
<evidence type="ECO:0000256" key="5">
    <source>
        <dbReference type="ARBA" id="ARBA00022692"/>
    </source>
</evidence>
<dbReference type="InParanoid" id="A0A1B1AIS3"/>
<dbReference type="AlphaFoldDB" id="A0A1B1AIS3"/>
<evidence type="ECO:0000256" key="8">
    <source>
        <dbReference type="ARBA" id="ARBA00023077"/>
    </source>
</evidence>
<dbReference type="EMBL" id="CP013244">
    <property type="protein sequence ID" value="ANP46457.1"/>
    <property type="molecule type" value="Genomic_DNA"/>
</dbReference>
<dbReference type="SUPFAM" id="SSF56935">
    <property type="entry name" value="Porins"/>
    <property type="match status" value="1"/>
</dbReference>
<feature type="domain" description="TonB-dependent receptor plug" evidence="15">
    <location>
        <begin position="49"/>
        <end position="155"/>
    </location>
</feature>
<keyword evidence="4" id="KW-0410">Iron transport</keyword>
<dbReference type="InterPro" id="IPR012910">
    <property type="entry name" value="Plug_dom"/>
</dbReference>
<comment type="similarity">
    <text evidence="11 12">Belongs to the TonB-dependent receptor family.</text>
</comment>
<keyword evidence="13" id="KW-0732">Signal</keyword>
<dbReference type="PANTHER" id="PTHR32552">
    <property type="entry name" value="FERRICHROME IRON RECEPTOR-RELATED"/>
    <property type="match status" value="1"/>
</dbReference>
<evidence type="ECO:0000256" key="10">
    <source>
        <dbReference type="ARBA" id="ARBA00023237"/>
    </source>
</evidence>
<protein>
    <recommendedName>
        <fullName evidence="18">TonB-dependent receptor</fullName>
    </recommendedName>
</protein>
<dbReference type="InterPro" id="IPR039426">
    <property type="entry name" value="TonB-dep_rcpt-like"/>
</dbReference>
<dbReference type="GO" id="GO:0006826">
    <property type="term" value="P:iron ion transport"/>
    <property type="evidence" value="ECO:0007669"/>
    <property type="project" value="UniProtKB-KW"/>
</dbReference>
<comment type="subcellular location">
    <subcellularLocation>
        <location evidence="1 11">Cell outer membrane</location>
        <topology evidence="1 11">Multi-pass membrane protein</topology>
    </subcellularLocation>
</comment>
<evidence type="ECO:0000256" key="1">
    <source>
        <dbReference type="ARBA" id="ARBA00004571"/>
    </source>
</evidence>
<keyword evidence="7" id="KW-0406">Ion transport</keyword>
<dbReference type="RefSeq" id="WP_066771568.1">
    <property type="nucleotide sequence ID" value="NZ_CP013244.1"/>
</dbReference>
<keyword evidence="8 12" id="KW-0798">TonB box</keyword>
<feature type="signal peptide" evidence="13">
    <location>
        <begin position="1"/>
        <end position="24"/>
    </location>
</feature>
<evidence type="ECO:0000313" key="17">
    <source>
        <dbReference type="Proteomes" id="UP000092498"/>
    </source>
</evidence>
<dbReference type="Gene3D" id="2.40.170.20">
    <property type="entry name" value="TonB-dependent receptor, beta-barrel domain"/>
    <property type="match status" value="1"/>
</dbReference>
<keyword evidence="10 11" id="KW-0998">Cell outer membrane</keyword>
<evidence type="ECO:0000256" key="9">
    <source>
        <dbReference type="ARBA" id="ARBA00023136"/>
    </source>
</evidence>
<sequence length="694" mass="75167">MRRITKLLAGAALSLAAMPGVALAQDATTAEDASGDEIVVTARKREERLQDVPIAVTAVTAETLEREQINSVREIAQFSPGLNITTDAVGRAFMSIRGVGTTLIDSVQPGVGIFVDGIYQTNTSYLNNPVTDVERIEVLRGPQGTLFGNNTLGGAINVVTRAPTDDFAGRFSASYADPDNYQTVAASISGPLIEGVLRGRIAASYHSHDGFSTNTLAGGDARPLENQSVNGTLVWDAPQNAQLTLNVYYDSVEGSQTAYSSPSGPTDYVDDVQLNVNSIATYEYWGVNARGEFDINDSTRMTAILAYDRKDGQAAGDGDFGGFDVIRVVDGRNERDTFTGELRFDTTWSDRLSTLVGVFANYSTSTDTVFRTIFGGPQPIVPSTQTVTSQAIFGTAFYDLTDTLELSAGLRFDHQEVDVDGTAGTYSADELQPRVTLTQRWSDNHMTYASIARGFRGGGANTPGGPLPFYQGDSVWTYELGDKLTNADRTLTLNTAIYYNDYQHYIGQNSLTPTLQAVNLNTGDVTSYGVEVEGIWSPSDMFQLTGGLTYNHARITDDSEFEAVFPGGLASDLILFQPDWNFYVTPTVTIPVGQDNIVFNTTVSYKGDRAGSSLDPTFQPQLEGYYLVNANLAYEHGGYTIALWGTNLTDENYYDSYLDRSLLAAFFGNASPLTHNLGITGDGRRVGVRVSARF</sequence>
<dbReference type="CDD" id="cd01347">
    <property type="entry name" value="ligand_gated_channel"/>
    <property type="match status" value="1"/>
</dbReference>
<dbReference type="OrthoDB" id="9760333at2"/>
<evidence type="ECO:0000256" key="7">
    <source>
        <dbReference type="ARBA" id="ARBA00023065"/>
    </source>
</evidence>
<accession>A0A1B1AIS3</accession>
<reference evidence="16 17" key="1">
    <citation type="submission" date="2015-11" db="EMBL/GenBank/DDBJ databases">
        <title>Whole-Genome Sequence of Candidatus Oderbacter manganicum from the National Park Lower Oder Valley, Germany.</title>
        <authorList>
            <person name="Braun B."/>
            <person name="Liere K."/>
            <person name="Szewzyk U."/>
        </authorList>
    </citation>
    <scope>NUCLEOTIDE SEQUENCE [LARGE SCALE GENOMIC DNA]</scope>
    <source>
        <strain evidence="16 17">OTSz_A_272</strain>
    </source>
</reference>
<proteinExistence type="inferred from homology"/>
<evidence type="ECO:0000256" key="4">
    <source>
        <dbReference type="ARBA" id="ARBA00022496"/>
    </source>
</evidence>
<dbReference type="GO" id="GO:0009279">
    <property type="term" value="C:cell outer membrane"/>
    <property type="evidence" value="ECO:0007669"/>
    <property type="project" value="UniProtKB-SubCell"/>
</dbReference>
<keyword evidence="17" id="KW-1185">Reference proteome</keyword>
<evidence type="ECO:0000256" key="3">
    <source>
        <dbReference type="ARBA" id="ARBA00022452"/>
    </source>
</evidence>
<keyword evidence="5 11" id="KW-0812">Transmembrane</keyword>
<keyword evidence="2 11" id="KW-0813">Transport</keyword>
<evidence type="ECO:0008006" key="18">
    <source>
        <dbReference type="Google" id="ProtNLM"/>
    </source>
</evidence>
<dbReference type="Pfam" id="PF07715">
    <property type="entry name" value="Plug"/>
    <property type="match status" value="1"/>
</dbReference>
<evidence type="ECO:0000256" key="11">
    <source>
        <dbReference type="PROSITE-ProRule" id="PRU01360"/>
    </source>
</evidence>
<feature type="domain" description="TonB-dependent receptor-like beta-barrel" evidence="14">
    <location>
        <begin position="286"/>
        <end position="648"/>
    </location>
</feature>
<evidence type="ECO:0000256" key="13">
    <source>
        <dbReference type="SAM" id="SignalP"/>
    </source>
</evidence>
<dbReference type="Pfam" id="PF00593">
    <property type="entry name" value="TonB_dep_Rec_b-barrel"/>
    <property type="match status" value="1"/>
</dbReference>
<dbReference type="STRING" id="1759059.ATE48_11275"/>
<evidence type="ECO:0000313" key="16">
    <source>
        <dbReference type="EMBL" id="ANP46457.1"/>
    </source>
</evidence>
<dbReference type="PANTHER" id="PTHR32552:SF81">
    <property type="entry name" value="TONB-DEPENDENT OUTER MEMBRANE RECEPTOR"/>
    <property type="match status" value="1"/>
</dbReference>
<organism evidence="16 17">
    <name type="scientific">Candidatus Viadribacter manganicus</name>
    <dbReference type="NCBI Taxonomy" id="1759059"/>
    <lineage>
        <taxon>Bacteria</taxon>
        <taxon>Pseudomonadati</taxon>
        <taxon>Pseudomonadota</taxon>
        <taxon>Alphaproteobacteria</taxon>
        <taxon>Hyphomonadales</taxon>
        <taxon>Hyphomonadaceae</taxon>
        <taxon>Candidatus Viadribacter</taxon>
    </lineage>
</organism>
<keyword evidence="6" id="KW-0408">Iron</keyword>
<evidence type="ECO:0000256" key="2">
    <source>
        <dbReference type="ARBA" id="ARBA00022448"/>
    </source>
</evidence>
<dbReference type="PROSITE" id="PS52016">
    <property type="entry name" value="TONB_DEPENDENT_REC_3"/>
    <property type="match status" value="1"/>
</dbReference>
<evidence type="ECO:0000256" key="12">
    <source>
        <dbReference type="RuleBase" id="RU003357"/>
    </source>
</evidence>
<dbReference type="Proteomes" id="UP000092498">
    <property type="component" value="Chromosome"/>
</dbReference>
<gene>
    <name evidence="16" type="ORF">ATE48_11275</name>
</gene>
<name>A0A1B1AIS3_9PROT</name>
<feature type="chain" id="PRO_5008518869" description="TonB-dependent receptor" evidence="13">
    <location>
        <begin position="25"/>
        <end position="694"/>
    </location>
</feature>
<evidence type="ECO:0000259" key="15">
    <source>
        <dbReference type="Pfam" id="PF07715"/>
    </source>
</evidence>
<evidence type="ECO:0000259" key="14">
    <source>
        <dbReference type="Pfam" id="PF00593"/>
    </source>
</evidence>
<evidence type="ECO:0000256" key="6">
    <source>
        <dbReference type="ARBA" id="ARBA00023004"/>
    </source>
</evidence>
<dbReference type="KEGG" id="cbot:ATE48_11275"/>